<gene>
    <name evidence="2" type="ORF">CM83_103334</name>
</gene>
<sequence length="216" mass="24024">MSDWYNVTLTEGVSEVLKCCPIGQAIGPDKTCVPYESDPSVICSPPKCRFIVKMTDYCKYGRFIFEVGETSVVTPEGLEVVGVGRSYTTTQYCLDDFFNMTTRPDGVYPIVCHGTDHDDDVEVIGDAVTENIVYGVYPFLLVFSALLVLVTLFLYVAVIAPHSRSTVPQKGINIAYMFTLFVALTFVACTALMDPKFPWTYPVLCLIDGFAVQFFF</sequence>
<evidence type="ECO:0000313" key="2">
    <source>
        <dbReference type="EMBL" id="JAG03769.1"/>
    </source>
</evidence>
<reference evidence="2" key="2">
    <citation type="submission" date="2014-07" db="EMBL/GenBank/DDBJ databases">
        <authorList>
            <person name="Hull J."/>
        </authorList>
    </citation>
    <scope>NUCLEOTIDE SEQUENCE</scope>
</reference>
<reference evidence="2" key="1">
    <citation type="journal article" date="2014" name="PLoS ONE">
        <title>Transcriptome-Based Identification of ABC Transporters in the Western Tarnished Plant Bug Lygus hesperus.</title>
        <authorList>
            <person name="Hull J.J."/>
            <person name="Chaney K."/>
            <person name="Geib S.M."/>
            <person name="Fabrick J.A."/>
            <person name="Brent C.S."/>
            <person name="Walsh D."/>
            <person name="Lavine L.C."/>
        </authorList>
    </citation>
    <scope>NUCLEOTIDE SEQUENCE</scope>
</reference>
<proteinExistence type="predicted"/>
<protein>
    <submittedName>
        <fullName evidence="2">Uncharacterized protein</fullName>
    </submittedName>
</protein>
<accession>A0A0A9W7K4</accession>
<keyword evidence="1" id="KW-1133">Transmembrane helix</keyword>
<evidence type="ECO:0000256" key="1">
    <source>
        <dbReference type="SAM" id="Phobius"/>
    </source>
</evidence>
<keyword evidence="1" id="KW-0472">Membrane</keyword>
<dbReference type="EMBL" id="GBHO01039835">
    <property type="protein sequence ID" value="JAG03769.1"/>
    <property type="molecule type" value="Transcribed_RNA"/>
</dbReference>
<organism evidence="2">
    <name type="scientific">Lygus hesperus</name>
    <name type="common">Western plant bug</name>
    <dbReference type="NCBI Taxonomy" id="30085"/>
    <lineage>
        <taxon>Eukaryota</taxon>
        <taxon>Metazoa</taxon>
        <taxon>Ecdysozoa</taxon>
        <taxon>Arthropoda</taxon>
        <taxon>Hexapoda</taxon>
        <taxon>Insecta</taxon>
        <taxon>Pterygota</taxon>
        <taxon>Neoptera</taxon>
        <taxon>Paraneoptera</taxon>
        <taxon>Hemiptera</taxon>
        <taxon>Heteroptera</taxon>
        <taxon>Panheteroptera</taxon>
        <taxon>Cimicomorpha</taxon>
        <taxon>Miridae</taxon>
        <taxon>Mirini</taxon>
        <taxon>Lygus</taxon>
    </lineage>
</organism>
<keyword evidence="1" id="KW-0812">Transmembrane</keyword>
<feature type="transmembrane region" description="Helical" evidence="1">
    <location>
        <begin position="172"/>
        <end position="193"/>
    </location>
</feature>
<feature type="non-terminal residue" evidence="2">
    <location>
        <position position="216"/>
    </location>
</feature>
<feature type="transmembrane region" description="Helical" evidence="1">
    <location>
        <begin position="136"/>
        <end position="160"/>
    </location>
</feature>
<name>A0A0A9W7K4_LYGHE</name>
<dbReference type="AlphaFoldDB" id="A0A0A9W7K4"/>